<keyword evidence="6" id="KW-0675">Receptor</keyword>
<dbReference type="Gene3D" id="1.10.533.10">
    <property type="entry name" value="Death Domain, Fas"/>
    <property type="match status" value="1"/>
</dbReference>
<dbReference type="Proteomes" id="UP000014760">
    <property type="component" value="Unassembled WGS sequence"/>
</dbReference>
<gene>
    <name evidence="10" type="ORF">CAPTEDRAFT_229366</name>
</gene>
<dbReference type="HOGENOM" id="CLU_014383_1_0_1"/>
<dbReference type="GO" id="GO:0005886">
    <property type="term" value="C:plasma membrane"/>
    <property type="evidence" value="ECO:0007669"/>
    <property type="project" value="UniProtKB-SubCell"/>
</dbReference>
<dbReference type="SMART" id="SM00218">
    <property type="entry name" value="ZU5"/>
    <property type="match status" value="1"/>
</dbReference>
<evidence type="ECO:0000259" key="9">
    <source>
        <dbReference type="PROSITE" id="PS51145"/>
    </source>
</evidence>
<feature type="transmembrane region" description="Helical" evidence="6">
    <location>
        <begin position="40"/>
        <end position="64"/>
    </location>
</feature>
<accession>R7UTY8</accession>
<reference evidence="12" key="1">
    <citation type="submission" date="2012-12" db="EMBL/GenBank/DDBJ databases">
        <authorList>
            <person name="Hellsten U."/>
            <person name="Grimwood J."/>
            <person name="Chapman J.A."/>
            <person name="Shapiro H."/>
            <person name="Aerts A."/>
            <person name="Otillar R.P."/>
            <person name="Terry A.Y."/>
            <person name="Boore J.L."/>
            <person name="Simakov O."/>
            <person name="Marletaz F."/>
            <person name="Cho S.-J."/>
            <person name="Edsinger-Gonzales E."/>
            <person name="Havlak P."/>
            <person name="Kuo D.-H."/>
            <person name="Larsson T."/>
            <person name="Lv J."/>
            <person name="Arendt D."/>
            <person name="Savage R."/>
            <person name="Osoegawa K."/>
            <person name="de Jong P."/>
            <person name="Lindberg D.R."/>
            <person name="Seaver E.C."/>
            <person name="Weisblat D.A."/>
            <person name="Putnam N.H."/>
            <person name="Grigoriev I.V."/>
            <person name="Rokhsar D.S."/>
        </authorList>
    </citation>
    <scope>NUCLEOTIDE SEQUENCE</scope>
    <source>
        <strain evidence="12">I ESC-2004</strain>
    </source>
</reference>
<dbReference type="EMBL" id="AMQN01006338">
    <property type="status" value="NOT_ANNOTATED_CDS"/>
    <property type="molecule type" value="Genomic_DNA"/>
</dbReference>
<keyword evidence="6" id="KW-0393">Immunoglobulin domain</keyword>
<reference evidence="10 12" key="2">
    <citation type="journal article" date="2013" name="Nature">
        <title>Insights into bilaterian evolution from three spiralian genomes.</title>
        <authorList>
            <person name="Simakov O."/>
            <person name="Marletaz F."/>
            <person name="Cho S.J."/>
            <person name="Edsinger-Gonzales E."/>
            <person name="Havlak P."/>
            <person name="Hellsten U."/>
            <person name="Kuo D.H."/>
            <person name="Larsson T."/>
            <person name="Lv J."/>
            <person name="Arendt D."/>
            <person name="Savage R."/>
            <person name="Osoegawa K."/>
            <person name="de Jong P."/>
            <person name="Grimwood J."/>
            <person name="Chapman J.A."/>
            <person name="Shapiro H."/>
            <person name="Aerts A."/>
            <person name="Otillar R.P."/>
            <person name="Terry A.Y."/>
            <person name="Boore J.L."/>
            <person name="Grigoriev I.V."/>
            <person name="Lindberg D.R."/>
            <person name="Seaver E.C."/>
            <person name="Weisblat D.A."/>
            <person name="Putnam N.H."/>
            <person name="Rokhsar D.S."/>
        </authorList>
    </citation>
    <scope>NUCLEOTIDE SEQUENCE</scope>
    <source>
        <strain evidence="10 12">I ESC-2004</strain>
    </source>
</reference>
<comment type="subcellular location">
    <subcellularLocation>
        <location evidence="6">Cell membrane</location>
        <topology evidence="6">Single-pass type I membrane protein</topology>
    </subcellularLocation>
    <subcellularLocation>
        <location evidence="1">Membrane</location>
        <topology evidence="1">Single-pass membrane protein</topology>
    </subcellularLocation>
</comment>
<dbReference type="FunFam" id="1.10.533.10:FF:000001">
    <property type="entry name" value="Unc-5 netrin receptor B"/>
    <property type="match status" value="1"/>
</dbReference>
<evidence type="ECO:0000256" key="7">
    <source>
        <dbReference type="SAM" id="MobiDB-lite"/>
    </source>
</evidence>
<dbReference type="InterPro" id="IPR033772">
    <property type="entry name" value="UPA"/>
</dbReference>
<comment type="function">
    <text evidence="6">Receptor for netrin required for axon guidance. Mediates axon repulsion of neuronal growth cones in the developing nervous system upon ligand binding.</text>
</comment>
<dbReference type="PANTHER" id="PTHR12582">
    <property type="entry name" value="NETRIN RECEPTOR UNC5"/>
    <property type="match status" value="1"/>
</dbReference>
<dbReference type="Gene3D" id="2.60.220.30">
    <property type="match status" value="1"/>
</dbReference>
<dbReference type="STRING" id="283909.R7UTY8"/>
<keyword evidence="4 6" id="KW-1133">Transmembrane helix</keyword>
<evidence type="ECO:0000256" key="3">
    <source>
        <dbReference type="ARBA" id="ARBA00022692"/>
    </source>
</evidence>
<name>R7UTY8_CAPTE</name>
<dbReference type="Pfam" id="PF17217">
    <property type="entry name" value="UPA"/>
    <property type="match status" value="1"/>
</dbReference>
<keyword evidence="5 6" id="KW-0472">Membrane</keyword>
<evidence type="ECO:0000256" key="4">
    <source>
        <dbReference type="ARBA" id="ARBA00022989"/>
    </source>
</evidence>
<dbReference type="AlphaFoldDB" id="R7UTY8"/>
<dbReference type="PROSITE" id="PS50017">
    <property type="entry name" value="DEATH_DOMAIN"/>
    <property type="match status" value="1"/>
</dbReference>
<dbReference type="PROSITE" id="PS51145">
    <property type="entry name" value="ZU5"/>
    <property type="match status" value="1"/>
</dbReference>
<keyword evidence="6" id="KW-0217">Developmental protein</keyword>
<dbReference type="InterPro" id="IPR011029">
    <property type="entry name" value="DEATH-like_dom_sf"/>
</dbReference>
<dbReference type="InterPro" id="IPR000906">
    <property type="entry name" value="ZU5_dom"/>
</dbReference>
<dbReference type="GO" id="GO:0008045">
    <property type="term" value="P:motor neuron axon guidance"/>
    <property type="evidence" value="ECO:0007669"/>
    <property type="project" value="TreeGrafter"/>
</dbReference>
<keyword evidence="12" id="KW-1185">Reference proteome</keyword>
<feature type="region of interest" description="Disordered" evidence="7">
    <location>
        <begin position="145"/>
        <end position="171"/>
    </location>
</feature>
<dbReference type="SMART" id="SM00005">
    <property type="entry name" value="DEATH"/>
    <property type="match status" value="1"/>
</dbReference>
<evidence type="ECO:0000313" key="11">
    <source>
        <dbReference type="EnsemblMetazoa" id="CapteP229366"/>
    </source>
</evidence>
<dbReference type="EMBL" id="KB298124">
    <property type="protein sequence ID" value="ELU09598.1"/>
    <property type="molecule type" value="Genomic_DNA"/>
</dbReference>
<dbReference type="EnsemblMetazoa" id="CapteT229366">
    <property type="protein sequence ID" value="CapteP229366"/>
    <property type="gene ID" value="CapteG229366"/>
</dbReference>
<dbReference type="Pfam" id="PF00791">
    <property type="entry name" value="ZU5"/>
    <property type="match status" value="1"/>
</dbReference>
<organism evidence="10">
    <name type="scientific">Capitella teleta</name>
    <name type="common">Polychaete worm</name>
    <dbReference type="NCBI Taxonomy" id="283909"/>
    <lineage>
        <taxon>Eukaryota</taxon>
        <taxon>Metazoa</taxon>
        <taxon>Spiralia</taxon>
        <taxon>Lophotrochozoa</taxon>
        <taxon>Annelida</taxon>
        <taxon>Polychaeta</taxon>
        <taxon>Sedentaria</taxon>
        <taxon>Scolecida</taxon>
        <taxon>Capitellidae</taxon>
        <taxon>Capitella</taxon>
    </lineage>
</organism>
<keyword evidence="3 6" id="KW-0812">Transmembrane</keyword>
<reference evidence="11" key="3">
    <citation type="submission" date="2015-06" db="UniProtKB">
        <authorList>
            <consortium name="EnsemblMetazoa"/>
        </authorList>
    </citation>
    <scope>IDENTIFICATION</scope>
</reference>
<evidence type="ECO:0000256" key="1">
    <source>
        <dbReference type="ARBA" id="ARBA00004167"/>
    </source>
</evidence>
<sequence>MRRKADEQFPWLVNSHGAVSRGCLLSVFCGVTREVPKENVAMYVGLIFAIAVLAVVIIIIVFLLRRRKSQASDPEDKKYKDVVSAQPDITQTVVSSVTIQNHNAMQESPNNNRDSTEKVPIYSDNVINASRSLLLDASSGVALCTPSKSPQHGGSAASDADSRPHSVYSDRPNRQSLISCQLPSNIDVEALVVATVTHAGGRLQLPDSGVSITIPEGAIKKNCSEEIFLAVSRDDKDRPKLTDSQTVLSPVVVCGPLGLELLKPMVISFEHCASIKHGQWSLSICSSTTPYDEPPRWQRMCTLGEETINTPMYIQMDSGQCHIMTDVSLRRYTLIGEPSMAGKAIKILRLAAFAPAVTSSVDYNVRVYFVEDTGDALEEIPFGHIWSGTQHGLHCSFTLEHTDRSQQHLSGHIHVFQKSLLPNRQLLQIECHLKDKSGASPAHIVAGGKSSLLRHPRASTVTNTGASASSPNVVLQQPQHVFRLPHHIRVKLCQILDPPNSRGNDWRMLAQRLSVDRYINYFATKTSPTEHILDLWEARHREDCAITDLMNSLRVMGRMDAAGIIEKELGAWL</sequence>
<dbReference type="Pfam" id="PF00531">
    <property type="entry name" value="Death"/>
    <property type="match status" value="1"/>
</dbReference>
<evidence type="ECO:0000259" key="8">
    <source>
        <dbReference type="PROSITE" id="PS50017"/>
    </source>
</evidence>
<dbReference type="OMA" id="VFASKHT"/>
<proteinExistence type="inferred from homology"/>
<evidence type="ECO:0000256" key="2">
    <source>
        <dbReference type="ARBA" id="ARBA00009844"/>
    </source>
</evidence>
<dbReference type="SUPFAM" id="SSF47986">
    <property type="entry name" value="DEATH domain"/>
    <property type="match status" value="1"/>
</dbReference>
<dbReference type="InterPro" id="IPR000488">
    <property type="entry name" value="Death_dom"/>
</dbReference>
<evidence type="ECO:0000313" key="12">
    <source>
        <dbReference type="Proteomes" id="UP000014760"/>
    </source>
</evidence>
<dbReference type="OrthoDB" id="5973910at2759"/>
<evidence type="ECO:0000256" key="5">
    <source>
        <dbReference type="ARBA" id="ARBA00023136"/>
    </source>
</evidence>
<dbReference type="InterPro" id="IPR037936">
    <property type="entry name" value="UNC5A-D"/>
</dbReference>
<feature type="domain" description="Death" evidence="8">
    <location>
        <begin position="503"/>
        <end position="569"/>
    </location>
</feature>
<evidence type="ECO:0000313" key="10">
    <source>
        <dbReference type="EMBL" id="ELU09598.1"/>
    </source>
</evidence>
<dbReference type="CDD" id="cd08781">
    <property type="entry name" value="Death_UNC5-like"/>
    <property type="match status" value="1"/>
</dbReference>
<evidence type="ECO:0000256" key="6">
    <source>
        <dbReference type="RuleBase" id="RU367033"/>
    </source>
</evidence>
<dbReference type="PANTHER" id="PTHR12582:SF47">
    <property type="entry name" value="NETRIN RECEPTOR UNC-5"/>
    <property type="match status" value="1"/>
</dbReference>
<dbReference type="GO" id="GO:0005042">
    <property type="term" value="F:netrin receptor activity"/>
    <property type="evidence" value="ECO:0007669"/>
    <property type="project" value="UniProtKB-UniRule"/>
</dbReference>
<comment type="similarity">
    <text evidence="2 6">Belongs to the unc-5 family.</text>
</comment>
<dbReference type="EMBL" id="AMQN01006337">
    <property type="status" value="NOT_ANNOTATED_CDS"/>
    <property type="molecule type" value="Genomic_DNA"/>
</dbReference>
<feature type="domain" description="ZU5" evidence="9">
    <location>
        <begin position="190"/>
        <end position="302"/>
    </location>
</feature>
<protein>
    <recommendedName>
        <fullName evidence="6">Netrin receptor UNC5</fullName>
    </recommendedName>
</protein>